<dbReference type="Gene3D" id="3.40.710.10">
    <property type="entry name" value="DD-peptidase/beta-lactamase superfamily"/>
    <property type="match status" value="1"/>
</dbReference>
<evidence type="ECO:0000256" key="4">
    <source>
        <dbReference type="SAM" id="MobiDB-lite"/>
    </source>
</evidence>
<dbReference type="OrthoDB" id="9789078at2"/>
<evidence type="ECO:0000313" key="8">
    <source>
        <dbReference type="EMBL" id="SFC89030.1"/>
    </source>
</evidence>
<dbReference type="Pfam" id="PF03717">
    <property type="entry name" value="PBP_dimer"/>
    <property type="match status" value="1"/>
</dbReference>
<keyword evidence="5" id="KW-1133">Transmembrane helix</keyword>
<dbReference type="SUPFAM" id="SSF56519">
    <property type="entry name" value="Penicillin binding protein dimerisation domain"/>
    <property type="match status" value="1"/>
</dbReference>
<feature type="domain" description="Penicillin-binding protein dimerisation" evidence="7">
    <location>
        <begin position="91"/>
        <end position="227"/>
    </location>
</feature>
<dbReference type="PANTHER" id="PTHR30627">
    <property type="entry name" value="PEPTIDOGLYCAN D,D-TRANSPEPTIDASE"/>
    <property type="match status" value="1"/>
</dbReference>
<protein>
    <submittedName>
        <fullName evidence="8">Cell division protein FtsI (Penicillin-binding protein 3)</fullName>
    </submittedName>
</protein>
<organism evidence="8 9">
    <name type="scientific">Pseudooceanicola nitratireducens</name>
    <dbReference type="NCBI Taxonomy" id="517719"/>
    <lineage>
        <taxon>Bacteria</taxon>
        <taxon>Pseudomonadati</taxon>
        <taxon>Pseudomonadota</taxon>
        <taxon>Alphaproteobacteria</taxon>
        <taxon>Rhodobacterales</taxon>
        <taxon>Paracoccaceae</taxon>
        <taxon>Pseudooceanicola</taxon>
    </lineage>
</organism>
<dbReference type="RefSeq" id="WP_093447342.1">
    <property type="nucleotide sequence ID" value="NZ_FNZG01000001.1"/>
</dbReference>
<dbReference type="InterPro" id="IPR012338">
    <property type="entry name" value="Beta-lactam/transpept-like"/>
</dbReference>
<dbReference type="GO" id="GO:0008658">
    <property type="term" value="F:penicillin binding"/>
    <property type="evidence" value="ECO:0007669"/>
    <property type="project" value="InterPro"/>
</dbReference>
<evidence type="ECO:0000259" key="7">
    <source>
        <dbReference type="Pfam" id="PF03717"/>
    </source>
</evidence>
<evidence type="ECO:0000256" key="1">
    <source>
        <dbReference type="ARBA" id="ARBA00004370"/>
    </source>
</evidence>
<comment type="subcellular location">
    <subcellularLocation>
        <location evidence="1">Membrane</location>
    </subcellularLocation>
</comment>
<dbReference type="PANTHER" id="PTHR30627:SF1">
    <property type="entry name" value="PEPTIDOGLYCAN D,D-TRANSPEPTIDASE FTSI"/>
    <property type="match status" value="1"/>
</dbReference>
<evidence type="ECO:0000256" key="2">
    <source>
        <dbReference type="ARBA" id="ARBA00022645"/>
    </source>
</evidence>
<dbReference type="GO" id="GO:0051301">
    <property type="term" value="P:cell division"/>
    <property type="evidence" value="ECO:0007669"/>
    <property type="project" value="UniProtKB-KW"/>
</dbReference>
<keyword evidence="8" id="KW-0132">Cell division</keyword>
<evidence type="ECO:0000313" key="9">
    <source>
        <dbReference type="Proteomes" id="UP000231644"/>
    </source>
</evidence>
<accession>A0A1I1N5K6</accession>
<dbReference type="STRING" id="517719.SAMN05421762_2602"/>
<dbReference type="GO" id="GO:0004180">
    <property type="term" value="F:carboxypeptidase activity"/>
    <property type="evidence" value="ECO:0007669"/>
    <property type="project" value="UniProtKB-KW"/>
</dbReference>
<proteinExistence type="predicted"/>
<keyword evidence="2" id="KW-0121">Carboxypeptidase</keyword>
<dbReference type="Pfam" id="PF00905">
    <property type="entry name" value="Transpeptidase"/>
    <property type="match status" value="1"/>
</dbReference>
<dbReference type="EMBL" id="FOLX01000001">
    <property type="protein sequence ID" value="SFC89030.1"/>
    <property type="molecule type" value="Genomic_DNA"/>
</dbReference>
<dbReference type="InterPro" id="IPR050515">
    <property type="entry name" value="Beta-lactam/transpept"/>
</dbReference>
<dbReference type="InterPro" id="IPR005311">
    <property type="entry name" value="PBP_dimer"/>
</dbReference>
<feature type="region of interest" description="Disordered" evidence="4">
    <location>
        <begin position="283"/>
        <end position="303"/>
    </location>
</feature>
<keyword evidence="8" id="KW-0131">Cell cycle</keyword>
<dbReference type="InterPro" id="IPR001460">
    <property type="entry name" value="PCN-bd_Tpept"/>
</dbReference>
<name>A0A1I1N5K6_9RHOB</name>
<dbReference type="Gene3D" id="3.30.450.330">
    <property type="match status" value="1"/>
</dbReference>
<dbReference type="Gene3D" id="3.90.1310.10">
    <property type="entry name" value="Penicillin-binding protein 2a (Domain 2)"/>
    <property type="match status" value="1"/>
</dbReference>
<keyword evidence="5" id="KW-0812">Transmembrane</keyword>
<evidence type="ECO:0000256" key="5">
    <source>
        <dbReference type="SAM" id="Phobius"/>
    </source>
</evidence>
<evidence type="ECO:0000259" key="6">
    <source>
        <dbReference type="Pfam" id="PF00905"/>
    </source>
</evidence>
<gene>
    <name evidence="8" type="ORF">SAMN05421762_2602</name>
</gene>
<sequence>MSDAPLRIPLRPLARVLDARQKGENPDAIEKENLRLRHEEMRDRARTRAEGRILVLGAMFALAFATIGIKMWVVAESEPAEPRTSIAGAQIVAQRGDIVDRHGRVLATNLDTYSLYAHPHQMVEPVKAAKELARIFPDLEEDRLTKDFTGKRRFVWIRRKISPEQRQAVHDLGEPGLLFGPREMRLYPNGAIAAHILGGASYGEEGVHAAEIKGTAGVERQFDDYLTDPANGGKPLELSIDLTVQAASEKILYGGMKLMNAKGATSILMDVKTGEIISMVSLPDFDPNDRPAPPTEGHPDDSPLFNRAVQGVYELGSTFKIFTAAQAVDLGIAKQDTMVDIRGPIRWGRHSIRDFHWYGKELSVADIIIKSSNIGTARLAEQIGIERQKQFLADLGLFEPTPVELIEAPSGAPLVQKQWSELTTMTVSFGHGISISPLHMAAAYATIANDGQRVQPTLLRRTEPANGPQVMSKPAAREAQDMLRQVVTKGTASFARIDHYDIAGKTGTADKPKPTGGYYKDKVIATFASMFPAHDPRYVLVVTLDEGVETSGDEPRRTAGWTAVPVAAEMITRVAPLLGLRPAIAQSPLAGITLTSN</sequence>
<keyword evidence="9" id="KW-1185">Reference proteome</keyword>
<dbReference type="Proteomes" id="UP000231644">
    <property type="component" value="Unassembled WGS sequence"/>
</dbReference>
<keyword evidence="2" id="KW-0645">Protease</keyword>
<keyword evidence="2" id="KW-0378">Hydrolase</keyword>
<feature type="transmembrane region" description="Helical" evidence="5">
    <location>
        <begin position="53"/>
        <end position="75"/>
    </location>
</feature>
<reference evidence="8 9" key="1">
    <citation type="submission" date="2016-10" db="EMBL/GenBank/DDBJ databases">
        <authorList>
            <person name="de Groot N.N."/>
        </authorList>
    </citation>
    <scope>NUCLEOTIDE SEQUENCE [LARGE SCALE GENOMIC DNA]</scope>
    <source>
        <strain evidence="8 9">DSM 29619</strain>
    </source>
</reference>
<feature type="domain" description="Penicillin-binding protein transpeptidase" evidence="6">
    <location>
        <begin position="266"/>
        <end position="548"/>
    </location>
</feature>
<dbReference type="GO" id="GO:0071555">
    <property type="term" value="P:cell wall organization"/>
    <property type="evidence" value="ECO:0007669"/>
    <property type="project" value="TreeGrafter"/>
</dbReference>
<dbReference type="InterPro" id="IPR036138">
    <property type="entry name" value="PBP_dimer_sf"/>
</dbReference>
<evidence type="ECO:0000256" key="3">
    <source>
        <dbReference type="ARBA" id="ARBA00023136"/>
    </source>
</evidence>
<keyword evidence="3 5" id="KW-0472">Membrane</keyword>
<dbReference type="AlphaFoldDB" id="A0A1I1N5K6"/>
<dbReference type="SUPFAM" id="SSF56601">
    <property type="entry name" value="beta-lactamase/transpeptidase-like"/>
    <property type="match status" value="1"/>
</dbReference>
<dbReference type="GO" id="GO:0005886">
    <property type="term" value="C:plasma membrane"/>
    <property type="evidence" value="ECO:0007669"/>
    <property type="project" value="TreeGrafter"/>
</dbReference>